<dbReference type="AlphaFoldDB" id="A0A4R6L8D4"/>
<accession>A0A4R6L8D4</accession>
<evidence type="ECO:0000313" key="2">
    <source>
        <dbReference type="EMBL" id="TDO70041.1"/>
    </source>
</evidence>
<feature type="domain" description="HEPN AbiU2-like" evidence="1">
    <location>
        <begin position="55"/>
        <end position="170"/>
    </location>
</feature>
<comment type="caution">
    <text evidence="2">The sequence shown here is derived from an EMBL/GenBank/DDBJ whole genome shotgun (WGS) entry which is preliminary data.</text>
</comment>
<evidence type="ECO:0000259" key="1">
    <source>
        <dbReference type="Pfam" id="PF18734"/>
    </source>
</evidence>
<proteinExistence type="predicted"/>
<dbReference type="InterPro" id="IPR040704">
    <property type="entry name" value="HEPN_AbiU2"/>
</dbReference>
<dbReference type="Pfam" id="PF18734">
    <property type="entry name" value="HEPN_AbiU2"/>
    <property type="match status" value="1"/>
</dbReference>
<evidence type="ECO:0000313" key="3">
    <source>
        <dbReference type="Proteomes" id="UP000295064"/>
    </source>
</evidence>
<reference evidence="2 3" key="1">
    <citation type="submission" date="2019-03" db="EMBL/GenBank/DDBJ databases">
        <title>Subsurface microbial communities from deep shales in Ohio and West Virginia, USA.</title>
        <authorList>
            <person name="Wrighton K."/>
        </authorList>
    </citation>
    <scope>NUCLEOTIDE SEQUENCE [LARGE SCALE GENOMIC DNA]</scope>
    <source>
        <strain evidence="2 3">MA284_T2</strain>
    </source>
</reference>
<protein>
    <recommendedName>
        <fullName evidence="1">HEPN AbiU2-like domain-containing protein</fullName>
    </recommendedName>
</protein>
<dbReference type="RefSeq" id="WP_133516424.1">
    <property type="nucleotide sequence ID" value="NZ_SNWX01000056.1"/>
</dbReference>
<gene>
    <name evidence="2" type="ORF">DFR79_1563</name>
</gene>
<name>A0A4R6L8D4_9FIRM</name>
<dbReference type="Proteomes" id="UP000295064">
    <property type="component" value="Unassembled WGS sequence"/>
</dbReference>
<organism evidence="2 3">
    <name type="scientific">Halanaerobium saccharolyticum</name>
    <dbReference type="NCBI Taxonomy" id="43595"/>
    <lineage>
        <taxon>Bacteria</taxon>
        <taxon>Bacillati</taxon>
        <taxon>Bacillota</taxon>
        <taxon>Clostridia</taxon>
        <taxon>Halanaerobiales</taxon>
        <taxon>Halanaerobiaceae</taxon>
        <taxon>Halanaerobium</taxon>
    </lineage>
</organism>
<sequence length="247" mass="29190">MINFKQFKEEEILKDNFIKEYQEGMEAFYHQLINLNVNLFIIDKIKEFPFDVFCNSSDRIFFSMVMNNFYENSVLLITRLATDNGSELLTLPEFKNNVRKNIKSNYKKDFTDLLRENKFDSKVRSLLSQARVLRNESIAHLKKDSIGKTQHLKISELKELRDALNDLLDTISFGKTHLMLPVEYDTNWSNSSKPDIEKILDRVAASSIKFNMPENNPERWRRLKKKLDPERLEIINKYRKKLGLSKA</sequence>
<dbReference type="EMBL" id="SNWX01000056">
    <property type="protein sequence ID" value="TDO70041.1"/>
    <property type="molecule type" value="Genomic_DNA"/>
</dbReference>